<comment type="caution">
    <text evidence="5">The sequence shown here is derived from an EMBL/GenBank/DDBJ whole genome shotgun (WGS) entry which is preliminary data.</text>
</comment>
<dbReference type="SMART" id="SM00345">
    <property type="entry name" value="HTH_GNTR"/>
    <property type="match status" value="1"/>
</dbReference>
<dbReference type="Proteomes" id="UP000285970">
    <property type="component" value="Unassembled WGS sequence"/>
</dbReference>
<sequence length="240" mass="26739">MAAGGDTEISAAGGHALVDEIAAKIRERIMSGDIPIGSQLRQAELANDFGVSRTPVREALRQLQTGGLIEVLPNRGAVVRVPAPWEVREAYEVRAELEALAAARAVERISRSDVTRLRAANQDMYDRSVERERGQGDPALASRRENDVFHNTIAEVSANARLARAIEEINETFPRNVSAQLLVGDDRHREENFQEHVRIIEAIERGDAEAARREMREHVLKAGEQLARWYERRSATVFTG</sequence>
<gene>
    <name evidence="5" type="ORF">D8Y23_02990</name>
</gene>
<dbReference type="GO" id="GO:0003700">
    <property type="term" value="F:DNA-binding transcription factor activity"/>
    <property type="evidence" value="ECO:0007669"/>
    <property type="project" value="InterPro"/>
</dbReference>
<dbReference type="InterPro" id="IPR036388">
    <property type="entry name" value="WH-like_DNA-bd_sf"/>
</dbReference>
<reference evidence="5 6" key="1">
    <citation type="journal article" date="2018" name="Front. Microbiol.">
        <title>Novel Insights Into Bacterial Dimethylsulfoniopropionate Catabolism in the East China Sea.</title>
        <authorList>
            <person name="Liu J."/>
            <person name="Liu J."/>
            <person name="Zhang S.H."/>
            <person name="Liang J."/>
            <person name="Lin H."/>
            <person name="Song D."/>
            <person name="Yang G.P."/>
            <person name="Todd J.D."/>
            <person name="Zhang X.H."/>
        </authorList>
    </citation>
    <scope>NUCLEOTIDE SEQUENCE [LARGE SCALE GENOMIC DNA]</scope>
    <source>
        <strain evidence="5 6">ZYFD042</strain>
    </source>
</reference>
<dbReference type="EMBL" id="RBZY01000007">
    <property type="protein sequence ID" value="RWR21975.1"/>
    <property type="molecule type" value="Genomic_DNA"/>
</dbReference>
<dbReference type="PROSITE" id="PS50949">
    <property type="entry name" value="HTH_GNTR"/>
    <property type="match status" value="1"/>
</dbReference>
<dbReference type="SUPFAM" id="SSF46785">
    <property type="entry name" value="Winged helix' DNA-binding domain"/>
    <property type="match status" value="1"/>
</dbReference>
<dbReference type="CDD" id="cd07377">
    <property type="entry name" value="WHTH_GntR"/>
    <property type="match status" value="1"/>
</dbReference>
<dbReference type="PRINTS" id="PR00035">
    <property type="entry name" value="HTHGNTR"/>
</dbReference>
<dbReference type="PANTHER" id="PTHR43537">
    <property type="entry name" value="TRANSCRIPTIONAL REGULATOR, GNTR FAMILY"/>
    <property type="match status" value="1"/>
</dbReference>
<evidence type="ECO:0000256" key="2">
    <source>
        <dbReference type="ARBA" id="ARBA00023125"/>
    </source>
</evidence>
<accession>A0A443JN83</accession>
<dbReference type="RefSeq" id="WP_128216692.1">
    <property type="nucleotide sequence ID" value="NZ_RBZY01000007.1"/>
</dbReference>
<dbReference type="Gene3D" id="1.10.10.10">
    <property type="entry name" value="Winged helix-like DNA-binding domain superfamily/Winged helix DNA-binding domain"/>
    <property type="match status" value="1"/>
</dbReference>
<dbReference type="PANTHER" id="PTHR43537:SF24">
    <property type="entry name" value="GLUCONATE OPERON TRANSCRIPTIONAL REPRESSOR"/>
    <property type="match status" value="1"/>
</dbReference>
<dbReference type="Pfam" id="PF07729">
    <property type="entry name" value="FCD"/>
    <property type="match status" value="1"/>
</dbReference>
<evidence type="ECO:0000313" key="6">
    <source>
        <dbReference type="Proteomes" id="UP000285970"/>
    </source>
</evidence>
<proteinExistence type="predicted"/>
<dbReference type="SUPFAM" id="SSF48008">
    <property type="entry name" value="GntR ligand-binding domain-like"/>
    <property type="match status" value="1"/>
</dbReference>
<keyword evidence="3" id="KW-0804">Transcription</keyword>
<protein>
    <submittedName>
        <fullName evidence="5">GntR family transcriptional regulator</fullName>
    </submittedName>
</protein>
<evidence type="ECO:0000313" key="5">
    <source>
        <dbReference type="EMBL" id="RWR21975.1"/>
    </source>
</evidence>
<keyword evidence="1" id="KW-0805">Transcription regulation</keyword>
<feature type="domain" description="HTH gntR-type" evidence="4">
    <location>
        <begin position="15"/>
        <end position="82"/>
    </location>
</feature>
<organism evidence="5 6">
    <name type="scientific">Microbacterium enclense</name>
    <dbReference type="NCBI Taxonomy" id="993073"/>
    <lineage>
        <taxon>Bacteria</taxon>
        <taxon>Bacillati</taxon>
        <taxon>Actinomycetota</taxon>
        <taxon>Actinomycetes</taxon>
        <taxon>Micrococcales</taxon>
        <taxon>Microbacteriaceae</taxon>
        <taxon>Microbacterium</taxon>
    </lineage>
</organism>
<dbReference type="InterPro" id="IPR008920">
    <property type="entry name" value="TF_FadR/GntR_C"/>
</dbReference>
<evidence type="ECO:0000256" key="1">
    <source>
        <dbReference type="ARBA" id="ARBA00023015"/>
    </source>
</evidence>
<dbReference type="GO" id="GO:0003677">
    <property type="term" value="F:DNA binding"/>
    <property type="evidence" value="ECO:0007669"/>
    <property type="project" value="UniProtKB-KW"/>
</dbReference>
<dbReference type="SMART" id="SM00895">
    <property type="entry name" value="FCD"/>
    <property type="match status" value="1"/>
</dbReference>
<dbReference type="AlphaFoldDB" id="A0A443JN83"/>
<dbReference type="InterPro" id="IPR000524">
    <property type="entry name" value="Tscrpt_reg_HTH_GntR"/>
</dbReference>
<dbReference type="Pfam" id="PF00392">
    <property type="entry name" value="GntR"/>
    <property type="match status" value="1"/>
</dbReference>
<dbReference type="Gene3D" id="1.20.120.530">
    <property type="entry name" value="GntR ligand-binding domain-like"/>
    <property type="match status" value="1"/>
</dbReference>
<dbReference type="InterPro" id="IPR011711">
    <property type="entry name" value="GntR_C"/>
</dbReference>
<evidence type="ECO:0000259" key="4">
    <source>
        <dbReference type="PROSITE" id="PS50949"/>
    </source>
</evidence>
<dbReference type="OrthoDB" id="3864082at2"/>
<dbReference type="InterPro" id="IPR036390">
    <property type="entry name" value="WH_DNA-bd_sf"/>
</dbReference>
<keyword evidence="2" id="KW-0238">DNA-binding</keyword>
<name>A0A443JN83_9MICO</name>
<evidence type="ECO:0000256" key="3">
    <source>
        <dbReference type="ARBA" id="ARBA00023163"/>
    </source>
</evidence>